<accession>A0A518DTW5</accession>
<feature type="domain" description="SLA1 homology" evidence="3">
    <location>
        <begin position="640"/>
        <end position="696"/>
    </location>
</feature>
<evidence type="ECO:0000313" key="5">
    <source>
        <dbReference type="Proteomes" id="UP000317648"/>
    </source>
</evidence>
<dbReference type="GO" id="GO:0008092">
    <property type="term" value="F:cytoskeletal protein binding"/>
    <property type="evidence" value="ECO:0007669"/>
    <property type="project" value="InterPro"/>
</dbReference>
<dbReference type="Pfam" id="PF03983">
    <property type="entry name" value="SHD1"/>
    <property type="match status" value="1"/>
</dbReference>
<dbReference type="InterPro" id="IPR007131">
    <property type="entry name" value="SHD1"/>
</dbReference>
<feature type="transmembrane region" description="Helical" evidence="2">
    <location>
        <begin position="82"/>
        <end position="104"/>
    </location>
</feature>
<keyword evidence="2" id="KW-0812">Transmembrane</keyword>
<feature type="transmembrane region" description="Helical" evidence="2">
    <location>
        <begin position="110"/>
        <end position="133"/>
    </location>
</feature>
<feature type="region of interest" description="Disordered" evidence="1">
    <location>
        <begin position="229"/>
        <end position="273"/>
    </location>
</feature>
<dbReference type="InterPro" id="IPR004155">
    <property type="entry name" value="PBS_lyase_HEAT"/>
</dbReference>
<dbReference type="GO" id="GO:0042802">
    <property type="term" value="F:identical protein binding"/>
    <property type="evidence" value="ECO:0007669"/>
    <property type="project" value="InterPro"/>
</dbReference>
<evidence type="ECO:0000256" key="1">
    <source>
        <dbReference type="SAM" id="MobiDB-lite"/>
    </source>
</evidence>
<keyword evidence="2" id="KW-1133">Transmembrane helix</keyword>
<dbReference type="Gene3D" id="1.25.10.10">
    <property type="entry name" value="Leucine-rich Repeat Variant"/>
    <property type="match status" value="2"/>
</dbReference>
<evidence type="ECO:0000259" key="3">
    <source>
        <dbReference type="Pfam" id="PF03983"/>
    </source>
</evidence>
<feature type="transmembrane region" description="Helical" evidence="2">
    <location>
        <begin position="185"/>
        <end position="209"/>
    </location>
</feature>
<dbReference type="RefSeq" id="WP_197443309.1">
    <property type="nucleotide sequence ID" value="NZ_CP036433.1"/>
</dbReference>
<proteinExistence type="predicted"/>
<reference evidence="4 5" key="1">
    <citation type="submission" date="2019-02" db="EMBL/GenBank/DDBJ databases">
        <title>Deep-cultivation of Planctomycetes and their phenomic and genomic characterization uncovers novel biology.</title>
        <authorList>
            <person name="Wiegand S."/>
            <person name="Jogler M."/>
            <person name="Boedeker C."/>
            <person name="Pinto D."/>
            <person name="Vollmers J."/>
            <person name="Rivas-Marin E."/>
            <person name="Kohn T."/>
            <person name="Peeters S.H."/>
            <person name="Heuer A."/>
            <person name="Rast P."/>
            <person name="Oberbeckmann S."/>
            <person name="Bunk B."/>
            <person name="Jeske O."/>
            <person name="Meyerdierks A."/>
            <person name="Storesund J.E."/>
            <person name="Kallscheuer N."/>
            <person name="Luecker S."/>
            <person name="Lage O.M."/>
            <person name="Pohl T."/>
            <person name="Merkel B.J."/>
            <person name="Hornburger P."/>
            <person name="Mueller R.-W."/>
            <person name="Bruemmer F."/>
            <person name="Labrenz M."/>
            <person name="Spormann A.M."/>
            <person name="Op den Camp H."/>
            <person name="Overmann J."/>
            <person name="Amann R."/>
            <person name="Jetten M.S.M."/>
            <person name="Mascher T."/>
            <person name="Medema M.H."/>
            <person name="Devos D.P."/>
            <person name="Kaster A.-K."/>
            <person name="Ovreas L."/>
            <person name="Rohde M."/>
            <person name="Galperin M.Y."/>
            <person name="Jogler C."/>
        </authorList>
    </citation>
    <scope>NUCLEOTIDE SEQUENCE [LARGE SCALE GENOMIC DNA]</scope>
    <source>
        <strain evidence="4 5">Pla85_3_4</strain>
    </source>
</reference>
<dbReference type="Gene3D" id="2.30.30.700">
    <property type="entry name" value="SLA1 homology domain 1"/>
    <property type="match status" value="1"/>
</dbReference>
<evidence type="ECO:0000313" key="4">
    <source>
        <dbReference type="EMBL" id="QDU95274.1"/>
    </source>
</evidence>
<organism evidence="4 5">
    <name type="scientific">Lignipirellula cremea</name>
    <dbReference type="NCBI Taxonomy" id="2528010"/>
    <lineage>
        <taxon>Bacteria</taxon>
        <taxon>Pseudomonadati</taxon>
        <taxon>Planctomycetota</taxon>
        <taxon>Planctomycetia</taxon>
        <taxon>Pirellulales</taxon>
        <taxon>Pirellulaceae</taxon>
        <taxon>Lignipirellula</taxon>
    </lineage>
</organism>
<evidence type="ECO:0000256" key="2">
    <source>
        <dbReference type="SAM" id="Phobius"/>
    </source>
</evidence>
<sequence>MARVVLNRHAVEAGHLPDICLCCGAPATSRNLEEFKYRPTWVLMIKFLPSNYSVWTSGYSRFPAPFCEAHKSRLWLPFKARMAMLAAIALGGFCLIMGLLLMALSQVLGVLVLLGIPLMILTVLGLNTTAFWLDLKTPRAVEIKGDVLTLEPVPENFAYAVQHIGHVMEETSGMRWAPAAVAGHALVPLIGVSVASFGCLLSGAMHFMMEGGNAAPVARGNGRVEVVQPREPKIERSGPRNPNSSTNSNNSQPSGNNQGSGHSSAQNTPAPPAEMTIPAVLSDISSGTRSKSDAAFAWLKQQEFDASQQASVNKSLVQALSDRDKASKSLDLLAKWATAAQLPAIADVAKSSQNPTHLRREALATLAAIKDPTIAPEIAPLLKDFGLSSNVKSALIALGPTAAPAVAPYFNAEDSTARNNAREILRQLENADDLILAQIVTDLAKGSNNERRNALEYLKDAPIAEAYRAQIATQLNSLLTEKDLRSQALAAIRKWGGPENTDALVALLDLEKSFEFRDIANVLAQLGDPRAAEPIATGIPKFFTRRYAIEALETLGPAAEAAVVPYLADNDRTTAREAAKLMGQIATTRSKTLLAGARRNAVSKGWKDVDEALAAALAQAQTRQPPGEIDGQPTTPLTDAEFRTWSDASGSFRIEAAFVDFSNGKASLKKPDGAIISISPTKLSDVDRTYIQETMKRRGS</sequence>
<keyword evidence="2" id="KW-0472">Membrane</keyword>
<dbReference type="AlphaFoldDB" id="A0A518DTW5"/>
<protein>
    <recommendedName>
        <fullName evidence="3">SLA1 homology domain-containing protein</fullName>
    </recommendedName>
</protein>
<gene>
    <name evidence="4" type="ORF">Pla8534_30890</name>
</gene>
<name>A0A518DTW5_9BACT</name>
<dbReference type="GO" id="GO:0030674">
    <property type="term" value="F:protein-macromolecule adaptor activity"/>
    <property type="evidence" value="ECO:0007669"/>
    <property type="project" value="InterPro"/>
</dbReference>
<dbReference type="InterPro" id="IPR016024">
    <property type="entry name" value="ARM-type_fold"/>
</dbReference>
<feature type="compositionally biased region" description="Low complexity" evidence="1">
    <location>
        <begin position="239"/>
        <end position="267"/>
    </location>
</feature>
<dbReference type="SUPFAM" id="SSF48371">
    <property type="entry name" value="ARM repeat"/>
    <property type="match status" value="1"/>
</dbReference>
<dbReference type="SMART" id="SM00567">
    <property type="entry name" value="EZ_HEAT"/>
    <property type="match status" value="3"/>
</dbReference>
<dbReference type="GO" id="GO:0043130">
    <property type="term" value="F:ubiquitin binding"/>
    <property type="evidence" value="ECO:0007669"/>
    <property type="project" value="InterPro"/>
</dbReference>
<feature type="compositionally biased region" description="Basic and acidic residues" evidence="1">
    <location>
        <begin position="229"/>
        <end position="238"/>
    </location>
</feature>
<dbReference type="InterPro" id="IPR011989">
    <property type="entry name" value="ARM-like"/>
</dbReference>
<keyword evidence="5" id="KW-1185">Reference proteome</keyword>
<dbReference type="Proteomes" id="UP000317648">
    <property type="component" value="Chromosome"/>
</dbReference>
<dbReference type="KEGG" id="lcre:Pla8534_30890"/>
<dbReference type="EMBL" id="CP036433">
    <property type="protein sequence ID" value="QDU95274.1"/>
    <property type="molecule type" value="Genomic_DNA"/>
</dbReference>